<keyword evidence="11" id="KW-0460">Magnesium</keyword>
<dbReference type="Gene3D" id="1.20.120.1780">
    <property type="entry name" value="UbiA prenyltransferase"/>
    <property type="match status" value="1"/>
</dbReference>
<keyword evidence="5 11" id="KW-0997">Cell inner membrane</keyword>
<dbReference type="EC" id="2.5.1.39" evidence="11 12"/>
<dbReference type="InterPro" id="IPR000537">
    <property type="entry name" value="UbiA_prenyltransferase"/>
</dbReference>
<gene>
    <name evidence="11" type="primary">ubiA</name>
    <name evidence="13" type="ORF">DDZ18_08405</name>
</gene>
<evidence type="ECO:0000256" key="2">
    <source>
        <dbReference type="ARBA" id="ARBA00004141"/>
    </source>
</evidence>
<evidence type="ECO:0000256" key="12">
    <source>
        <dbReference type="NCBIfam" id="TIGR01474"/>
    </source>
</evidence>
<dbReference type="Gene3D" id="1.10.357.140">
    <property type="entry name" value="UbiA prenyltransferase"/>
    <property type="match status" value="1"/>
</dbReference>
<organism evidence="13 14">
    <name type="scientific">Marinicauda salina</name>
    <dbReference type="NCBI Taxonomy" id="2135793"/>
    <lineage>
        <taxon>Bacteria</taxon>
        <taxon>Pseudomonadati</taxon>
        <taxon>Pseudomonadota</taxon>
        <taxon>Alphaproteobacteria</taxon>
        <taxon>Maricaulales</taxon>
        <taxon>Maricaulaceae</taxon>
        <taxon>Marinicauda</taxon>
    </lineage>
</organism>
<dbReference type="GO" id="GO:0008412">
    <property type="term" value="F:4-hydroxybenzoate polyprenyltransferase activity"/>
    <property type="evidence" value="ECO:0007669"/>
    <property type="project" value="UniProtKB-UniRule"/>
</dbReference>
<comment type="caution">
    <text evidence="13">The sequence shown here is derived from an EMBL/GenBank/DDBJ whole genome shotgun (WGS) entry which is preliminary data.</text>
</comment>
<dbReference type="FunFam" id="1.10.357.140:FF:000008">
    <property type="entry name" value="4-hydroxybenzoate octaprenyltransferase"/>
    <property type="match status" value="1"/>
</dbReference>
<keyword evidence="4 11" id="KW-1003">Cell membrane</keyword>
<feature type="transmembrane region" description="Helical" evidence="11">
    <location>
        <begin position="136"/>
        <end position="154"/>
    </location>
</feature>
<evidence type="ECO:0000256" key="6">
    <source>
        <dbReference type="ARBA" id="ARBA00022679"/>
    </source>
</evidence>
<keyword evidence="14" id="KW-1185">Reference proteome</keyword>
<evidence type="ECO:0000313" key="14">
    <source>
        <dbReference type="Proteomes" id="UP000245168"/>
    </source>
</evidence>
<dbReference type="InterPro" id="IPR044878">
    <property type="entry name" value="UbiA_sf"/>
</dbReference>
<name>A0A2U2BUK4_9PROT</name>
<dbReference type="InterPro" id="IPR030470">
    <property type="entry name" value="UbiA_prenylTrfase_CS"/>
</dbReference>
<dbReference type="OrthoDB" id="9782418at2"/>
<keyword evidence="8 11" id="KW-0812">Transmembrane</keyword>
<protein>
    <recommendedName>
        <fullName evidence="11 12">4-hydroxybenzoate octaprenyltransferase</fullName>
        <ecNumber evidence="11 12">2.5.1.39</ecNumber>
    </recommendedName>
    <alternativeName>
        <fullName evidence="11">4-HB polyprenyltransferase</fullName>
    </alternativeName>
</protein>
<dbReference type="CDD" id="cd13959">
    <property type="entry name" value="PT_UbiA_COQ2"/>
    <property type="match status" value="1"/>
</dbReference>
<comment type="cofactor">
    <cofactor evidence="1 11">
        <name>Mg(2+)</name>
        <dbReference type="ChEBI" id="CHEBI:18420"/>
    </cofactor>
</comment>
<keyword evidence="6 11" id="KW-0808">Transferase</keyword>
<evidence type="ECO:0000256" key="9">
    <source>
        <dbReference type="ARBA" id="ARBA00022989"/>
    </source>
</evidence>
<comment type="pathway">
    <text evidence="11">Cofactor biosynthesis; ubiquinone biosynthesis.</text>
</comment>
<evidence type="ECO:0000256" key="3">
    <source>
        <dbReference type="ARBA" id="ARBA00005985"/>
    </source>
</evidence>
<dbReference type="InterPro" id="IPR039653">
    <property type="entry name" value="Prenyltransferase"/>
</dbReference>
<comment type="caution">
    <text evidence="11">Lacks conserved residue(s) required for the propagation of feature annotation.</text>
</comment>
<dbReference type="NCBIfam" id="TIGR01474">
    <property type="entry name" value="ubiA_proteo"/>
    <property type="match status" value="1"/>
</dbReference>
<dbReference type="HAMAP" id="MF_01635">
    <property type="entry name" value="UbiA"/>
    <property type="match status" value="1"/>
</dbReference>
<dbReference type="InterPro" id="IPR006370">
    <property type="entry name" value="HB_polyprenyltransferase-like"/>
</dbReference>
<evidence type="ECO:0000256" key="5">
    <source>
        <dbReference type="ARBA" id="ARBA00022519"/>
    </source>
</evidence>
<evidence type="ECO:0000256" key="10">
    <source>
        <dbReference type="ARBA" id="ARBA00023136"/>
    </source>
</evidence>
<keyword evidence="10 11" id="KW-0472">Membrane</keyword>
<dbReference type="UniPathway" id="UPA00232"/>
<keyword evidence="7 11" id="KW-0831">Ubiquinone biosynthesis</keyword>
<dbReference type="AlphaFoldDB" id="A0A2U2BUK4"/>
<evidence type="ECO:0000256" key="1">
    <source>
        <dbReference type="ARBA" id="ARBA00001946"/>
    </source>
</evidence>
<evidence type="ECO:0000256" key="4">
    <source>
        <dbReference type="ARBA" id="ARBA00022475"/>
    </source>
</evidence>
<dbReference type="PANTHER" id="PTHR11048:SF28">
    <property type="entry name" value="4-HYDROXYBENZOATE POLYPRENYLTRANSFERASE, MITOCHONDRIAL"/>
    <property type="match status" value="1"/>
</dbReference>
<sequence>MSRAEDRRVADSLPTSWVDRAPAHIRPYLRLARYDRPIGYWLLGLPAWQGLALSRVETGFAPIHLWYAVLFAIGAVAMRGAGCTYNDIVDRDLDAKVARTADRPIPAGTVSLKAAWGFLVAQCLVGLLVLVQLPPLAIGVGLASLGLVAAYPFMKRITWWPQAWLGLTFNWGVLVAYAAGAGEIGLPALLLYASGLFWTLGYDTIYACQDKEDDALIGVKSAALALGDRLRPALWGFYLVAAFLVAASAIAAGAGLVFAVGFAAYVAHLFGQLLRVDLADGPSCLKTFKANRDTGLILAASFASAALLA</sequence>
<dbReference type="GO" id="GO:0006744">
    <property type="term" value="P:ubiquinone biosynthetic process"/>
    <property type="evidence" value="ECO:0007669"/>
    <property type="project" value="UniProtKB-UniRule"/>
</dbReference>
<dbReference type="Pfam" id="PF01040">
    <property type="entry name" value="UbiA"/>
    <property type="match status" value="1"/>
</dbReference>
<feature type="transmembrane region" description="Helical" evidence="11">
    <location>
        <begin position="235"/>
        <end position="266"/>
    </location>
</feature>
<reference evidence="14" key="1">
    <citation type="submission" date="2018-05" db="EMBL/GenBank/DDBJ databases">
        <authorList>
            <person name="Liu B.-T."/>
        </authorList>
    </citation>
    <scope>NUCLEOTIDE SEQUENCE [LARGE SCALE GENOMIC DNA]</scope>
    <source>
        <strain evidence="14">WD6-1</strain>
    </source>
</reference>
<feature type="transmembrane region" description="Helical" evidence="11">
    <location>
        <begin position="66"/>
        <end position="89"/>
    </location>
</feature>
<accession>A0A2U2BUK4</accession>
<comment type="similarity">
    <text evidence="3 11">Belongs to the UbiA prenyltransferase family.</text>
</comment>
<feature type="transmembrane region" description="Helical" evidence="11">
    <location>
        <begin position="166"/>
        <end position="193"/>
    </location>
</feature>
<dbReference type="PANTHER" id="PTHR11048">
    <property type="entry name" value="PRENYLTRANSFERASES"/>
    <property type="match status" value="1"/>
</dbReference>
<comment type="function">
    <text evidence="11">Catalyzes the prenylation of para-hydroxybenzoate (PHB) with an all-trans polyprenyl group. Mediates the second step in the final reaction sequence of ubiquinone-8 (UQ-8) biosynthesis, which is the condensation of the polyisoprenoid side chain with PHB, generating the first membrane-bound Q intermediate 3-octaprenyl-4-hydroxybenzoate.</text>
</comment>
<evidence type="ECO:0000256" key="11">
    <source>
        <dbReference type="HAMAP-Rule" id="MF_01635"/>
    </source>
</evidence>
<comment type="subcellular location">
    <subcellularLocation>
        <location evidence="11">Cell inner membrane</location>
        <topology evidence="11">Multi-pass membrane protein</topology>
    </subcellularLocation>
    <subcellularLocation>
        <location evidence="2">Membrane</location>
        <topology evidence="2">Multi-pass membrane protein</topology>
    </subcellularLocation>
</comment>
<dbReference type="FunFam" id="1.20.120.1780:FF:000001">
    <property type="entry name" value="4-hydroxybenzoate octaprenyltransferase"/>
    <property type="match status" value="1"/>
</dbReference>
<dbReference type="GO" id="GO:0005886">
    <property type="term" value="C:plasma membrane"/>
    <property type="evidence" value="ECO:0007669"/>
    <property type="project" value="UniProtKB-SubCell"/>
</dbReference>
<keyword evidence="9 11" id="KW-1133">Transmembrane helix</keyword>
<comment type="catalytic activity">
    <reaction evidence="11">
        <text>all-trans-octaprenyl diphosphate + 4-hydroxybenzoate = 4-hydroxy-3-(all-trans-octaprenyl)benzoate + diphosphate</text>
        <dbReference type="Rhea" id="RHEA:27782"/>
        <dbReference type="ChEBI" id="CHEBI:1617"/>
        <dbReference type="ChEBI" id="CHEBI:17879"/>
        <dbReference type="ChEBI" id="CHEBI:33019"/>
        <dbReference type="ChEBI" id="CHEBI:57711"/>
        <dbReference type="EC" id="2.5.1.39"/>
    </reaction>
</comment>
<dbReference type="PROSITE" id="PS00943">
    <property type="entry name" value="UBIA"/>
    <property type="match status" value="1"/>
</dbReference>
<evidence type="ECO:0000256" key="8">
    <source>
        <dbReference type="ARBA" id="ARBA00022692"/>
    </source>
</evidence>
<evidence type="ECO:0000256" key="7">
    <source>
        <dbReference type="ARBA" id="ARBA00022688"/>
    </source>
</evidence>
<evidence type="ECO:0000313" key="13">
    <source>
        <dbReference type="EMBL" id="PWE17669.1"/>
    </source>
</evidence>
<dbReference type="EMBL" id="QEXV01000003">
    <property type="protein sequence ID" value="PWE17669.1"/>
    <property type="molecule type" value="Genomic_DNA"/>
</dbReference>
<dbReference type="RefSeq" id="WP_109252900.1">
    <property type="nucleotide sequence ID" value="NZ_QEXV01000003.1"/>
</dbReference>
<dbReference type="Proteomes" id="UP000245168">
    <property type="component" value="Unassembled WGS sequence"/>
</dbReference>
<proteinExistence type="inferred from homology"/>